<gene>
    <name evidence="1" type="ORF">CARN4_1401</name>
</gene>
<protein>
    <submittedName>
        <fullName evidence="1">Uncharacterized protein</fullName>
    </submittedName>
</protein>
<comment type="caution">
    <text evidence="1">The sequence shown here is derived from an EMBL/GenBank/DDBJ whole genome shotgun (WGS) entry which is preliminary data.</text>
</comment>
<sequence>MSTVNIHLNPNGTITGSSPSYNGLSCGETVVYDAFIGGAAGVVVPGADIVTAPGGAILGGMVGGNSSSCQGAPGLVGGSWEGFTSSNTDQFSSTSGGVTTITQIAN</sequence>
<reference evidence="1" key="1">
    <citation type="submission" date="2009-10" db="EMBL/GenBank/DDBJ databases">
        <title>Diversity of trophic interactions inside an arsenic-rich microbial ecosystem.</title>
        <authorList>
            <person name="Bertin P.N."/>
            <person name="Heinrich-Salmeron A."/>
            <person name="Pelletier E."/>
            <person name="Goulhen-Chollet F."/>
            <person name="Arsene-Ploetze F."/>
            <person name="Gallien S."/>
            <person name="Calteau A."/>
            <person name="Vallenet D."/>
            <person name="Casiot C."/>
            <person name="Chane-Woon-Ming B."/>
            <person name="Giloteaux L."/>
            <person name="Barakat M."/>
            <person name="Bonnefoy V."/>
            <person name="Bruneel O."/>
            <person name="Chandler M."/>
            <person name="Cleiss J."/>
            <person name="Duran R."/>
            <person name="Elbaz-Poulichet F."/>
            <person name="Fonknechten N."/>
            <person name="Lauga B."/>
            <person name="Mornico D."/>
            <person name="Ortet P."/>
            <person name="Schaeffer C."/>
            <person name="Siguier P."/>
            <person name="Alexander Thil Smith A."/>
            <person name="Van Dorsselaer A."/>
            <person name="Weissenbach J."/>
            <person name="Medigue C."/>
            <person name="Le Paslier D."/>
        </authorList>
    </citation>
    <scope>NUCLEOTIDE SEQUENCE</scope>
</reference>
<evidence type="ECO:0000313" key="1">
    <source>
        <dbReference type="EMBL" id="CBI03242.1"/>
    </source>
</evidence>
<dbReference type="AlphaFoldDB" id="E6Q7R7"/>
<name>E6Q7R7_9ZZZZ</name>
<proteinExistence type="predicted"/>
<organism evidence="1">
    <name type="scientific">mine drainage metagenome</name>
    <dbReference type="NCBI Taxonomy" id="410659"/>
    <lineage>
        <taxon>unclassified sequences</taxon>
        <taxon>metagenomes</taxon>
        <taxon>ecological metagenomes</taxon>
    </lineage>
</organism>
<accession>E6Q7R7</accession>
<dbReference type="EMBL" id="CABO01000052">
    <property type="protein sequence ID" value="CBI03242.1"/>
    <property type="molecule type" value="Genomic_DNA"/>
</dbReference>